<reference evidence="2" key="1">
    <citation type="submission" date="2021-09" db="EMBL/GenBank/DDBJ databases">
        <title>Genome analysis of Fictibacillus sp. KIGAM418 isolated from marine sediment.</title>
        <authorList>
            <person name="Seo M.-J."/>
            <person name="Cho E.-S."/>
            <person name="Hwang C.Y."/>
        </authorList>
    </citation>
    <scope>NUCLEOTIDE SEQUENCE</scope>
    <source>
        <strain evidence="2">KIGAM418</strain>
    </source>
</reference>
<organism evidence="2 3">
    <name type="scientific">Fictibacillus marinisediminis</name>
    <dbReference type="NCBI Taxonomy" id="2878389"/>
    <lineage>
        <taxon>Bacteria</taxon>
        <taxon>Bacillati</taxon>
        <taxon>Bacillota</taxon>
        <taxon>Bacilli</taxon>
        <taxon>Bacillales</taxon>
        <taxon>Fictibacillaceae</taxon>
        <taxon>Fictibacillus</taxon>
    </lineage>
</organism>
<sequence>MSNTEKSNSLELIITNALKVPGVKVNRTEFLSKILADQIEYNDLVIVLEKGPIEAGVNINTLDKLAKSLIEKRTLQSTGASFAAGLPGGLAMAATIPADTLQFYGVSLRLAQELAYIYGYKDLWEDDQVDAERVRGELTLFLGVMFGVGGTASALKVLSSKVAQQVLKKLPQKALMKTIYYPIFKKVAATIGVKVTKKTFAQGVSKAIPLLGGVISGGLTYASMKPMGTRLRTTLYESVNNYSKDDLDRDLQNMKREMPDFIDAEFTDVEEDLSNDNVMFKEQKVVFSAADEILKYKQLLDMGVITQEEFDRKKEELLFNSTL</sequence>
<evidence type="ECO:0000259" key="1">
    <source>
        <dbReference type="Pfam" id="PF09851"/>
    </source>
</evidence>
<dbReference type="AlphaFoldDB" id="A0A9X2BB04"/>
<dbReference type="RefSeq" id="WP_248251268.1">
    <property type="nucleotide sequence ID" value="NZ_JAIWJX010000002.1"/>
</dbReference>
<evidence type="ECO:0000313" key="3">
    <source>
        <dbReference type="Proteomes" id="UP001139011"/>
    </source>
</evidence>
<dbReference type="EMBL" id="JAIWJX010000002">
    <property type="protein sequence ID" value="MCK6255444.1"/>
    <property type="molecule type" value="Genomic_DNA"/>
</dbReference>
<evidence type="ECO:0000313" key="2">
    <source>
        <dbReference type="EMBL" id="MCK6255444.1"/>
    </source>
</evidence>
<gene>
    <name evidence="2" type="ORF">LCY76_02240</name>
</gene>
<feature type="domain" description="SHOCT" evidence="1">
    <location>
        <begin position="291"/>
        <end position="318"/>
    </location>
</feature>
<name>A0A9X2BB04_9BACL</name>
<protein>
    <submittedName>
        <fullName evidence="2">SHOCT domain-containing protein</fullName>
    </submittedName>
</protein>
<comment type="caution">
    <text evidence="2">The sequence shown here is derived from an EMBL/GenBank/DDBJ whole genome shotgun (WGS) entry which is preliminary data.</text>
</comment>
<proteinExistence type="predicted"/>
<dbReference type="Pfam" id="PF09851">
    <property type="entry name" value="SHOCT"/>
    <property type="match status" value="1"/>
</dbReference>
<accession>A0A9X2BB04</accession>
<keyword evidence="3" id="KW-1185">Reference proteome</keyword>
<dbReference type="InterPro" id="IPR018649">
    <property type="entry name" value="SHOCT"/>
</dbReference>
<dbReference type="Proteomes" id="UP001139011">
    <property type="component" value="Unassembled WGS sequence"/>
</dbReference>